<reference evidence="2" key="1">
    <citation type="submission" date="2003-08" db="EMBL/GenBank/DDBJ databases">
        <authorList>
            <person name="Birren B."/>
            <person name="Nusbaum C."/>
            <person name="Abebe A."/>
            <person name="Abouelleil A."/>
            <person name="Adekoya E."/>
            <person name="Ait-zahra M."/>
            <person name="Allen N."/>
            <person name="Allen T."/>
            <person name="An P."/>
            <person name="Anderson M."/>
            <person name="Anderson S."/>
            <person name="Arachchi H."/>
            <person name="Armbruster J."/>
            <person name="Bachantsang P."/>
            <person name="Baldwin J."/>
            <person name="Barry A."/>
            <person name="Bayul T."/>
            <person name="Blitshsteyn B."/>
            <person name="Bloom T."/>
            <person name="Blye J."/>
            <person name="Boguslavskiy L."/>
            <person name="Borowsky M."/>
            <person name="Boukhgalter B."/>
            <person name="Brunache A."/>
            <person name="Butler J."/>
            <person name="Calixte N."/>
            <person name="Calvo S."/>
            <person name="Camarata J."/>
            <person name="Campo K."/>
            <person name="Chang J."/>
            <person name="Cheshatsang Y."/>
            <person name="Citroen M."/>
            <person name="Collymore A."/>
            <person name="Considine T."/>
            <person name="Cook A."/>
            <person name="Cooke P."/>
            <person name="Corum B."/>
            <person name="Cuomo C."/>
            <person name="David R."/>
            <person name="Dawoe T."/>
            <person name="Degray S."/>
            <person name="Dodge S."/>
            <person name="Dooley K."/>
            <person name="Dorje P."/>
            <person name="Dorjee K."/>
            <person name="Dorris L."/>
            <person name="Duffey N."/>
            <person name="Dupes A."/>
            <person name="Elkins T."/>
            <person name="Engels R."/>
            <person name="Erickson J."/>
            <person name="Farina A."/>
            <person name="Faro S."/>
            <person name="Ferreira P."/>
            <person name="Fischer H."/>
            <person name="Fitzgerald M."/>
            <person name="Foley K."/>
            <person name="Gage D."/>
            <person name="Galagan J."/>
            <person name="Gearin G."/>
            <person name="Gnerre S."/>
            <person name="Gnirke A."/>
            <person name="Goyette A."/>
            <person name="Graham J."/>
            <person name="Grandbois E."/>
            <person name="Gyaltsen K."/>
            <person name="Hafez N."/>
            <person name="Hagopian D."/>
            <person name="Hagos B."/>
            <person name="Hall J."/>
            <person name="Hatcher B."/>
            <person name="Heller A."/>
            <person name="Higgins H."/>
            <person name="Honan T."/>
            <person name="Horn A."/>
            <person name="Houde N."/>
            <person name="Hughes L."/>
            <person name="Hulme W."/>
            <person name="Husby E."/>
            <person name="Iliev I."/>
            <person name="Jaffe D."/>
            <person name="Jones C."/>
            <person name="Kamal M."/>
            <person name="Kamat A."/>
            <person name="Kamvysselis M."/>
            <person name="Karlsson E."/>
            <person name="Kells C."/>
            <person name="Kieu A."/>
            <person name="Kisner P."/>
            <person name="Kodira C."/>
            <person name="Kulbokas E."/>
            <person name="Labutti K."/>
            <person name="Lama D."/>
            <person name="Landers T."/>
            <person name="Leger J."/>
            <person name="Levine S."/>
            <person name="Lewis D."/>
            <person name="Lewis T."/>
            <person name="Lindblad-toh K."/>
            <person name="Liu X."/>
            <person name="Lokyitsang T."/>
            <person name="Lokyitsang Y."/>
            <person name="Lucien O."/>
            <person name="Lui A."/>
            <person name="Ma L.J."/>
            <person name="Mabbitt R."/>
            <person name="Macdonald J."/>
            <person name="Maclean C."/>
            <person name="Major J."/>
            <person name="Manning J."/>
            <person name="Marabella R."/>
            <person name="Maru K."/>
            <person name="Matthews C."/>
            <person name="Mauceli E."/>
            <person name="Mccarthy M."/>
            <person name="Mcdonough S."/>
            <person name="Mcghee T."/>
            <person name="Meldrim J."/>
            <person name="Meneus L."/>
            <person name="Mesirov J."/>
            <person name="Mihalev A."/>
            <person name="Mihova T."/>
            <person name="Mikkelsen T."/>
            <person name="Mlenga V."/>
            <person name="Moru K."/>
            <person name="Mozes J."/>
            <person name="Mulrain L."/>
            <person name="Munson G."/>
            <person name="Naylor J."/>
            <person name="Newes C."/>
            <person name="Nguyen C."/>
            <person name="Nguyen N."/>
            <person name="Nguyen T."/>
            <person name="Nicol R."/>
            <person name="Nielsen C."/>
            <person name="Nizzari M."/>
            <person name="Norbu C."/>
            <person name="Norbu N."/>
            <person name="O'donnell P."/>
            <person name="Okoawo O."/>
            <person name="O'leary S."/>
            <person name="Omotosho B."/>
            <person name="O'neill K."/>
            <person name="Osman S."/>
            <person name="Parker S."/>
            <person name="Perrin D."/>
            <person name="Phunkhang P."/>
            <person name="Piqani B."/>
            <person name="Purcell S."/>
            <person name="Rachupka T."/>
            <person name="Ramasamy U."/>
            <person name="Rameau R."/>
            <person name="Ray V."/>
            <person name="Raymond C."/>
            <person name="Retta R."/>
            <person name="Richardson S."/>
            <person name="Rise C."/>
            <person name="Rodriguez J."/>
            <person name="Rogers J."/>
            <person name="Rogov P."/>
            <person name="Rutman M."/>
            <person name="Schupbach R."/>
            <person name="Seaman C."/>
            <person name="Settipalli S."/>
            <person name="Sharpe T."/>
            <person name="Sheridan J."/>
            <person name="Sherpa N."/>
            <person name="Shi J."/>
            <person name="Smirnov S."/>
            <person name="Smith C."/>
            <person name="Sougnez C."/>
            <person name="Spencer B."/>
            <person name="Stalker J."/>
            <person name="Stange-thomann N."/>
            <person name="Stavropoulos S."/>
            <person name="Stetson K."/>
            <person name="Stone C."/>
            <person name="Stone S."/>
            <person name="Stubbs M."/>
            <person name="Talamas J."/>
            <person name="Tchuinga P."/>
            <person name="Tenzing P."/>
            <person name="Tesfaye S."/>
            <person name="Theodore J."/>
            <person name="Thoulutsang Y."/>
            <person name="Topham K."/>
            <person name="Towey S."/>
            <person name="Tsamla T."/>
            <person name="Tsomo N."/>
            <person name="Vallee D."/>
            <person name="Vassiliev H."/>
            <person name="Venkataraman V."/>
            <person name="Vinson J."/>
            <person name="Vo A."/>
            <person name="Wade C."/>
            <person name="Wang S."/>
            <person name="Wangchuk T."/>
            <person name="Wangdi T."/>
            <person name="Whittaker C."/>
            <person name="Wilkinson J."/>
            <person name="Wu Y."/>
            <person name="Wyman D."/>
            <person name="Yadav S."/>
            <person name="Yang S."/>
            <person name="Yang X."/>
            <person name="Yeager S."/>
            <person name="Yee E."/>
            <person name="Young G."/>
            <person name="Zainoun J."/>
            <person name="Zembeck L."/>
            <person name="Zimmer A."/>
            <person name="Zody M."/>
            <person name="Lander E."/>
        </authorList>
    </citation>
    <scope>NUCLEOTIDE SEQUENCE [LARGE SCALE GENOMIC DNA]</scope>
</reference>
<reference evidence="1" key="2">
    <citation type="submission" date="2025-08" db="UniProtKB">
        <authorList>
            <consortium name="Ensembl"/>
        </authorList>
    </citation>
    <scope>IDENTIFICATION</scope>
</reference>
<dbReference type="Ensembl" id="ENSCSAVT00000009400.1">
    <property type="protein sequence ID" value="ENSCSAVP00000009283.1"/>
    <property type="gene ID" value="ENSCSAVG00000005473.1"/>
</dbReference>
<dbReference type="HOGENOM" id="CLU_2043322_0_0_1"/>
<accession>H2YVC3</accession>
<dbReference type="GeneTree" id="ENSGT00390000004737"/>
<name>H2YVC3_CIOSA</name>
<dbReference type="Proteomes" id="UP000007875">
    <property type="component" value="Unassembled WGS sequence"/>
</dbReference>
<sequence>MQRHRLSSDQQTFRIKVMFSKSVFIQATLTASLYFRSVILALLADPDTQSLVETVRLLRICIANSNTADPWVESAAENAKDLLENSIFILNSSTNGKLLANLAEVLDQMFKYSEKILETFC</sequence>
<organism evidence="1 2">
    <name type="scientific">Ciona savignyi</name>
    <name type="common">Pacific transparent sea squirt</name>
    <dbReference type="NCBI Taxonomy" id="51511"/>
    <lineage>
        <taxon>Eukaryota</taxon>
        <taxon>Metazoa</taxon>
        <taxon>Chordata</taxon>
        <taxon>Tunicata</taxon>
        <taxon>Ascidiacea</taxon>
        <taxon>Phlebobranchia</taxon>
        <taxon>Cionidae</taxon>
        <taxon>Ciona</taxon>
    </lineage>
</organism>
<keyword evidence="2" id="KW-1185">Reference proteome</keyword>
<dbReference type="AlphaFoldDB" id="H2YVC3"/>
<evidence type="ECO:0000313" key="2">
    <source>
        <dbReference type="Proteomes" id="UP000007875"/>
    </source>
</evidence>
<reference evidence="1" key="3">
    <citation type="submission" date="2025-09" db="UniProtKB">
        <authorList>
            <consortium name="Ensembl"/>
        </authorList>
    </citation>
    <scope>IDENTIFICATION</scope>
</reference>
<proteinExistence type="predicted"/>
<protein>
    <submittedName>
        <fullName evidence="1">Uncharacterized protein</fullName>
    </submittedName>
</protein>
<evidence type="ECO:0000313" key="1">
    <source>
        <dbReference type="Ensembl" id="ENSCSAVP00000009283.1"/>
    </source>
</evidence>